<protein>
    <submittedName>
        <fullName evidence="1">DUF177 domain-containing protein</fullName>
    </submittedName>
</protein>
<dbReference type="Proteomes" id="UP000885706">
    <property type="component" value="Unassembled WGS sequence"/>
</dbReference>
<evidence type="ECO:0000313" key="1">
    <source>
        <dbReference type="EMBL" id="HDD35517.1"/>
    </source>
</evidence>
<name>A0A7V0IAA2_DESA2</name>
<gene>
    <name evidence="1" type="ORF">ENF30_01815</name>
</gene>
<comment type="caution">
    <text evidence="1">The sequence shown here is derived from an EMBL/GenBank/DDBJ whole genome shotgun (WGS) entry which is preliminary data.</text>
</comment>
<reference evidence="1" key="1">
    <citation type="journal article" date="2020" name="mSystems">
        <title>Genome- and Community-Level Interaction Insights into Carbon Utilization and Element Cycling Functions of Hydrothermarchaeota in Hydrothermal Sediment.</title>
        <authorList>
            <person name="Zhou Z."/>
            <person name="Liu Y."/>
            <person name="Xu W."/>
            <person name="Pan J."/>
            <person name="Luo Z.H."/>
            <person name="Li M."/>
        </authorList>
    </citation>
    <scope>NUCLEOTIDE SEQUENCE [LARGE SCALE GENOMIC DNA]</scope>
    <source>
        <strain evidence="1">HyVt-113</strain>
    </source>
</reference>
<dbReference type="AlphaFoldDB" id="A0A7V0IAA2"/>
<organism evidence="1">
    <name type="scientific">Desulfofervidus auxilii</name>
    <dbReference type="NCBI Taxonomy" id="1621989"/>
    <lineage>
        <taxon>Bacteria</taxon>
        <taxon>Pseudomonadati</taxon>
        <taxon>Thermodesulfobacteriota</taxon>
        <taxon>Candidatus Desulfofervidia</taxon>
        <taxon>Candidatus Desulfofervidales</taxon>
        <taxon>Candidatus Desulfofervidaceae</taxon>
        <taxon>Candidatus Desulfofervidus</taxon>
    </lineage>
</organism>
<dbReference type="InterPro" id="IPR003772">
    <property type="entry name" value="YceD"/>
</dbReference>
<proteinExistence type="predicted"/>
<dbReference type="PANTHER" id="PTHR34374">
    <property type="entry name" value="LARGE RIBOSOMAL RNA SUBUNIT ACCUMULATION PROTEIN YCED HOMOLOG 1, CHLOROPLASTIC"/>
    <property type="match status" value="1"/>
</dbReference>
<dbReference type="EMBL" id="DQWQ01000079">
    <property type="protein sequence ID" value="HDD35517.1"/>
    <property type="molecule type" value="Genomic_DNA"/>
</dbReference>
<accession>A0A7V0IAA2</accession>
<dbReference type="PANTHER" id="PTHR34374:SF1">
    <property type="entry name" value="LARGE RIBOSOMAL RNA SUBUNIT ACCUMULATION PROTEIN YCED HOMOLOG 1, CHLOROPLASTIC"/>
    <property type="match status" value="1"/>
</dbReference>
<dbReference type="Pfam" id="PF02620">
    <property type="entry name" value="YceD"/>
    <property type="match status" value="1"/>
</dbReference>
<sequence>MIIKIEDIPPEGLEVVFEREKRWWETKKGFLSIDLDSPSKAIIRLKIVGEEVHVEGTVEATLRLFCARCLEPFSYPLKSKMKFRLVPYTLAPQKEMLRLTKDDMDIEFFDGQEINIEQLISEQIFLNVPIKALCKPDCAGLCPYCGINLNKEKCNCRPIKYTPFYEALKQLKK</sequence>